<dbReference type="Gene3D" id="3.90.550.10">
    <property type="entry name" value="Spore Coat Polysaccharide Biosynthesis Protein SpsA, Chain A"/>
    <property type="match status" value="1"/>
</dbReference>
<keyword evidence="5 7" id="KW-1133">Transmembrane helix</keyword>
<keyword evidence="6 7" id="KW-0472">Membrane</keyword>
<reference evidence="9 10" key="1">
    <citation type="journal article" date="2006" name="Nat. Biotechnol.">
        <title>Complete genome of the mutualistic, N2-fixing grass endophyte Azoarcus sp. strain BH72.</title>
        <authorList>
            <person name="Krause A."/>
            <person name="Ramakumar A."/>
            <person name="Bartels D."/>
            <person name="Battistoni F."/>
            <person name="Bekel T."/>
            <person name="Boch J."/>
            <person name="Boehm M."/>
            <person name="Friedrich F."/>
            <person name="Hurek T."/>
            <person name="Krause L."/>
            <person name="Linke B."/>
            <person name="McHardy A.C."/>
            <person name="Sarkar A."/>
            <person name="Schneiker S."/>
            <person name="Syed A.A."/>
            <person name="Thauer R."/>
            <person name="Vorhoelter F.-J."/>
            <person name="Weidner S."/>
            <person name="Puehler A."/>
            <person name="Reinhold-Hurek B."/>
            <person name="Kaiser O."/>
            <person name="Goesmann A."/>
        </authorList>
    </citation>
    <scope>NUCLEOTIDE SEQUENCE [LARGE SCALE GENOMIC DNA]</scope>
    <source>
        <strain evidence="9 10">BH72</strain>
    </source>
</reference>
<dbReference type="EC" id="2.4.1.-" evidence="9"/>
<dbReference type="eggNOG" id="COG1216">
    <property type="taxonomic scope" value="Bacteria"/>
</dbReference>
<organism evidence="9 10">
    <name type="scientific">Azoarcus sp. (strain BH72)</name>
    <dbReference type="NCBI Taxonomy" id="418699"/>
    <lineage>
        <taxon>Bacteria</taxon>
        <taxon>Pseudomonadati</taxon>
        <taxon>Pseudomonadota</taxon>
        <taxon>Betaproteobacteria</taxon>
        <taxon>Rhodocyclales</taxon>
        <taxon>Zoogloeaceae</taxon>
        <taxon>Azoarcus</taxon>
    </lineage>
</organism>
<keyword evidence="3 9" id="KW-0808">Transferase</keyword>
<feature type="domain" description="Glycosyltransferase 2-like" evidence="8">
    <location>
        <begin position="27"/>
        <end position="167"/>
    </location>
</feature>
<comment type="subcellular location">
    <subcellularLocation>
        <location evidence="1">Membrane</location>
        <topology evidence="1">Multi-pass membrane protein</topology>
    </subcellularLocation>
</comment>
<dbReference type="SUPFAM" id="SSF53448">
    <property type="entry name" value="Nucleotide-diphospho-sugar transferases"/>
    <property type="match status" value="1"/>
</dbReference>
<protein>
    <submittedName>
        <fullName evidence="9">Glycosyltransferase</fullName>
        <ecNumber evidence="9">2.4.1.-</ecNumber>
    </submittedName>
</protein>
<dbReference type="RefSeq" id="WP_011766407.1">
    <property type="nucleotide sequence ID" value="NC_008702.1"/>
</dbReference>
<evidence type="ECO:0000256" key="3">
    <source>
        <dbReference type="ARBA" id="ARBA00022679"/>
    </source>
</evidence>
<accession>A1K8Z2</accession>
<proteinExistence type="predicted"/>
<evidence type="ECO:0000256" key="5">
    <source>
        <dbReference type="ARBA" id="ARBA00022989"/>
    </source>
</evidence>
<evidence type="ECO:0000313" key="10">
    <source>
        <dbReference type="Proteomes" id="UP000002588"/>
    </source>
</evidence>
<evidence type="ECO:0000256" key="4">
    <source>
        <dbReference type="ARBA" id="ARBA00022692"/>
    </source>
</evidence>
<dbReference type="InterPro" id="IPR050256">
    <property type="entry name" value="Glycosyltransferase_2"/>
</dbReference>
<dbReference type="AlphaFoldDB" id="A1K8Z2"/>
<dbReference type="PANTHER" id="PTHR48090:SF1">
    <property type="entry name" value="PROPHAGE BACTOPRENOL GLUCOSYL TRANSFERASE HOMOLOG"/>
    <property type="match status" value="1"/>
</dbReference>
<dbReference type="InterPro" id="IPR029044">
    <property type="entry name" value="Nucleotide-diphossugar_trans"/>
</dbReference>
<dbReference type="Proteomes" id="UP000002588">
    <property type="component" value="Chromosome"/>
</dbReference>
<sequence length="313" mass="35578">MKLSLVATLYRSAEFVVEFHLRISQAAQQLVGDDYEIVFVNDGSPDSSLELAAQLSEVDYHVVVVDLSRNFGHHHAMMTGLRHARGERVFLIDSDLEEDPAWLLSFSEQMEREKVDVVYGVQKQRKGKYFERWTGRLFYKLFRFLSGLEVPDNIVVARLMSRRYVDALTQHDERELFMAGLWVITGFEQRAQFIIKRSRDETTYTLRKKVAQLVNSITAFSSAPLVGIFGVGCAIFLLSAIYTCFLVINWLFLGSPPSGYTSLMASIWLLGGLVIAFVGVVGIYLAKVYSEVKHRPNTIVRNIYRQTGGRSVE</sequence>
<dbReference type="InterPro" id="IPR001173">
    <property type="entry name" value="Glyco_trans_2-like"/>
</dbReference>
<name>A1K8Z2_AZOSB</name>
<evidence type="ECO:0000256" key="6">
    <source>
        <dbReference type="ARBA" id="ARBA00023136"/>
    </source>
</evidence>
<dbReference type="CDD" id="cd04187">
    <property type="entry name" value="DPM1_like_bac"/>
    <property type="match status" value="1"/>
</dbReference>
<evidence type="ECO:0000256" key="2">
    <source>
        <dbReference type="ARBA" id="ARBA00022676"/>
    </source>
</evidence>
<dbReference type="CAZy" id="GT2">
    <property type="family name" value="Glycosyltransferase Family 2"/>
</dbReference>
<dbReference type="GO" id="GO:0016757">
    <property type="term" value="F:glycosyltransferase activity"/>
    <property type="evidence" value="ECO:0007669"/>
    <property type="project" value="UniProtKB-KW"/>
</dbReference>
<dbReference type="Pfam" id="PF00535">
    <property type="entry name" value="Glycos_transf_2"/>
    <property type="match status" value="1"/>
</dbReference>
<dbReference type="KEGG" id="azo:azo2680"/>
<dbReference type="EMBL" id="AM406670">
    <property type="protein sequence ID" value="CAL95297.1"/>
    <property type="molecule type" value="Genomic_DNA"/>
</dbReference>
<dbReference type="HOGENOM" id="CLU_033536_0_1_4"/>
<keyword evidence="4 7" id="KW-0812">Transmembrane</keyword>
<dbReference type="GO" id="GO:0005886">
    <property type="term" value="C:plasma membrane"/>
    <property type="evidence" value="ECO:0007669"/>
    <property type="project" value="TreeGrafter"/>
</dbReference>
<dbReference type="PANTHER" id="PTHR48090">
    <property type="entry name" value="UNDECAPRENYL-PHOSPHATE 4-DEOXY-4-FORMAMIDO-L-ARABINOSE TRANSFERASE-RELATED"/>
    <property type="match status" value="1"/>
</dbReference>
<feature type="transmembrane region" description="Helical" evidence="7">
    <location>
        <begin position="225"/>
        <end position="253"/>
    </location>
</feature>
<dbReference type="STRING" id="62928.azo2680"/>
<gene>
    <name evidence="9" type="ordered locus">azo2680</name>
</gene>
<feature type="transmembrane region" description="Helical" evidence="7">
    <location>
        <begin position="265"/>
        <end position="286"/>
    </location>
</feature>
<evidence type="ECO:0000256" key="7">
    <source>
        <dbReference type="SAM" id="Phobius"/>
    </source>
</evidence>
<evidence type="ECO:0000256" key="1">
    <source>
        <dbReference type="ARBA" id="ARBA00004141"/>
    </source>
</evidence>
<keyword evidence="10" id="KW-1185">Reference proteome</keyword>
<keyword evidence="2 9" id="KW-0328">Glycosyltransferase</keyword>
<evidence type="ECO:0000259" key="8">
    <source>
        <dbReference type="Pfam" id="PF00535"/>
    </source>
</evidence>
<evidence type="ECO:0000313" key="9">
    <source>
        <dbReference type="EMBL" id="CAL95297.1"/>
    </source>
</evidence>